<evidence type="ECO:0000313" key="16">
    <source>
        <dbReference type="Proteomes" id="UP000298390"/>
    </source>
</evidence>
<evidence type="ECO:0000256" key="2">
    <source>
        <dbReference type="ARBA" id="ARBA00005601"/>
    </source>
</evidence>
<dbReference type="Proteomes" id="UP000298390">
    <property type="component" value="Unassembled WGS sequence"/>
</dbReference>
<dbReference type="InterPro" id="IPR041677">
    <property type="entry name" value="DNA2/NAM7_AAA_11"/>
</dbReference>
<keyword evidence="9" id="KW-0943">RNA-mediated gene silencing</keyword>
<proteinExistence type="inferred from homology"/>
<reference evidence="15 16" key="1">
    <citation type="submission" date="2019-01" db="EMBL/GenBank/DDBJ databases">
        <title>Genome sequencing of the rare red list fungi Fomitopsis rosea.</title>
        <authorList>
            <person name="Buettner E."/>
            <person name="Kellner H."/>
        </authorList>
    </citation>
    <scope>NUCLEOTIDE SEQUENCE [LARGE SCALE GENOMIC DNA]</scope>
    <source>
        <strain evidence="15 16">DSM 105464</strain>
    </source>
</reference>
<evidence type="ECO:0000256" key="5">
    <source>
        <dbReference type="ARBA" id="ARBA00022741"/>
    </source>
</evidence>
<dbReference type="Pfam" id="PF13086">
    <property type="entry name" value="AAA_11"/>
    <property type="match status" value="2"/>
</dbReference>
<comment type="subcellular location">
    <subcellularLocation>
        <location evidence="1">Cytoplasm</location>
    </subcellularLocation>
</comment>
<dbReference type="GO" id="GO:0003723">
    <property type="term" value="F:RNA binding"/>
    <property type="evidence" value="ECO:0007669"/>
    <property type="project" value="InterPro"/>
</dbReference>
<evidence type="ECO:0000313" key="15">
    <source>
        <dbReference type="EMBL" id="TFY67184.1"/>
    </source>
</evidence>
<keyword evidence="7" id="KW-0347">Helicase</keyword>
<dbReference type="GO" id="GO:0032574">
    <property type="term" value="F:5'-3' RNA helicase activity"/>
    <property type="evidence" value="ECO:0007669"/>
    <property type="project" value="InterPro"/>
</dbReference>
<evidence type="ECO:0000259" key="12">
    <source>
        <dbReference type="Pfam" id="PF13086"/>
    </source>
</evidence>
<evidence type="ECO:0000256" key="7">
    <source>
        <dbReference type="ARBA" id="ARBA00022806"/>
    </source>
</evidence>
<gene>
    <name evidence="15" type="ORF">EVJ58_g1785</name>
</gene>
<feature type="domain" description="Helicase MOV-10-like beta-barrel" evidence="14">
    <location>
        <begin position="402"/>
        <end position="482"/>
    </location>
</feature>
<dbReference type="GO" id="GO:0005737">
    <property type="term" value="C:cytoplasm"/>
    <property type="evidence" value="ECO:0007669"/>
    <property type="project" value="UniProtKB-SubCell"/>
</dbReference>
<comment type="caution">
    <text evidence="15">The sequence shown here is derived from an EMBL/GenBank/DDBJ whole genome shotgun (WGS) entry which is preliminary data.</text>
</comment>
<dbReference type="Pfam" id="PF21634">
    <property type="entry name" value="MOV-10_beta-barrel"/>
    <property type="match status" value="1"/>
</dbReference>
<dbReference type="InterPro" id="IPR047187">
    <property type="entry name" value="SF1_C_Upf1"/>
</dbReference>
<dbReference type="GO" id="GO:0005524">
    <property type="term" value="F:ATP binding"/>
    <property type="evidence" value="ECO:0007669"/>
    <property type="project" value="UniProtKB-KW"/>
</dbReference>
<name>A0A4Y9YXS4_9APHY</name>
<comment type="similarity">
    <text evidence="2">Belongs to the DNA2/NAM7 helicase family. SDE3 subfamily.</text>
</comment>
<evidence type="ECO:0000256" key="1">
    <source>
        <dbReference type="ARBA" id="ARBA00004496"/>
    </source>
</evidence>
<dbReference type="CDD" id="cd18038">
    <property type="entry name" value="DEXXQc_Helz-like"/>
    <property type="match status" value="1"/>
</dbReference>
<dbReference type="CDD" id="cd18808">
    <property type="entry name" value="SF1_C_Upf1"/>
    <property type="match status" value="1"/>
</dbReference>
<dbReference type="InterPro" id="IPR049080">
    <property type="entry name" value="MOV-10-like_beta-barrel"/>
</dbReference>
<evidence type="ECO:0000259" key="13">
    <source>
        <dbReference type="Pfam" id="PF13087"/>
    </source>
</evidence>
<dbReference type="GO" id="GO:0031047">
    <property type="term" value="P:regulatory ncRNA-mediated gene silencing"/>
    <property type="evidence" value="ECO:0007669"/>
    <property type="project" value="UniProtKB-KW"/>
</dbReference>
<keyword evidence="8" id="KW-0067">ATP-binding</keyword>
<evidence type="ECO:0000256" key="8">
    <source>
        <dbReference type="ARBA" id="ARBA00022840"/>
    </source>
</evidence>
<feature type="region of interest" description="Disordered" evidence="11">
    <location>
        <begin position="997"/>
        <end position="1019"/>
    </location>
</feature>
<dbReference type="SUPFAM" id="SSF52540">
    <property type="entry name" value="P-loop containing nucleoside triphosphate hydrolases"/>
    <property type="match status" value="1"/>
</dbReference>
<sequence length="1019" mass="113790">MAFPPFKLFQLDDTVVAAWENELNVHALVWFGFDEDSKWKTRRDTLFVSLHSSSPHNPDRGLHASRFRILGPSLRANLNSSAPVIAWLHRNVVETTNVSTVDGWAIHVRGKKHNTLARQQGVDPDVPPEEASTLPGHVFCNVCSVGIPQQHWDSHVNSRSHGRKSLVASYEAAFEEAGKNKHGIDVSHEDDGLDFGIVDVEDALQGATMTLTVRNTVPTSRVSLVDAKFSSQSPRFSVSYDTSVPLLSCSRSINISVVLRQQYRGHYDDRLEMVFEDTSLKQRFVIIRPVKAIVGSRADYEALKPKSPYVPRKRTPRTPETDVVPGVAPPSVKAVPYVGQLPHARILPNIAGALSRGQAVRATSYFRNSILPSQLNSETHARYYKTLLWVEEHRMENDLQMYDITDTKLTRHNQYYYLAVPGLAENRPSVLVGDIILVQPSGSAPGRWFEGHVHFVRRDEVGLCFHTSFRQQSAGDLYTVRFKLNRIPLRRQHQALDAAFHPDRLLFPTQTIIQGTRPSRSTVQPHIYNRLIAGNEAQLQAVASIASLRPGSAPFVIFGPPGTGKTITMVESIRQVLRLNPRACILVCAPSNSAADLVVSRLSILGNSQLFRFYAPFRNKDLVPDSILPFTYRTETGHFSVPPMAIVKRYRVIVSTCVSASFAHGIGMLRGHFTHVFVDEAGQATEPEVMIAIKTMADNDTNVVLSGDPKQLGPIIRSAVARDLGLEKSYIERLMARPEYDETAGYGVSVVKLVKNFRSHESILKFPNERFYRGELQACAETKVTHAYIGCTILANPDFPVLIHSISGKDDREASSPSFFNIDEASQVKAYVLALKADRRFRTSIITPYHAQCLRLRSILRPVADGIKVGSVEEFQGQERKVIIVSTVRSSREFVEYDLKHTLGFVANPRRFNVAVTRAQALLIVIGDPDVLSLDPLWRSFLNYAHGRGGWKGPPPSWDTGATVDHTGGYDQRLKGSALADMNEFTRRMEMMTLNGVTSDSADDEDIDVNVDRPWREVE</sequence>
<dbReference type="Pfam" id="PF13087">
    <property type="entry name" value="AAA_12"/>
    <property type="match status" value="1"/>
</dbReference>
<dbReference type="PANTHER" id="PTHR45418">
    <property type="entry name" value="CANCER/TESTIS ANTIGEN 55"/>
    <property type="match status" value="1"/>
</dbReference>
<protein>
    <recommendedName>
        <fullName evidence="3">RNA helicase</fullName>
        <ecNumber evidence="3">3.6.4.13</ecNumber>
    </recommendedName>
</protein>
<feature type="compositionally biased region" description="Basic and acidic residues" evidence="11">
    <location>
        <begin position="1010"/>
        <end position="1019"/>
    </location>
</feature>
<evidence type="ECO:0000256" key="6">
    <source>
        <dbReference type="ARBA" id="ARBA00022801"/>
    </source>
</evidence>
<dbReference type="GO" id="GO:0016787">
    <property type="term" value="F:hydrolase activity"/>
    <property type="evidence" value="ECO:0007669"/>
    <property type="project" value="UniProtKB-KW"/>
</dbReference>
<evidence type="ECO:0000256" key="10">
    <source>
        <dbReference type="ARBA" id="ARBA00047984"/>
    </source>
</evidence>
<feature type="domain" description="DNA2/NAM7 helicase helicase" evidence="12">
    <location>
        <begin position="535"/>
        <end position="604"/>
    </location>
</feature>
<dbReference type="AlphaFoldDB" id="A0A4Y9YXS4"/>
<keyword evidence="5" id="KW-0547">Nucleotide-binding</keyword>
<feature type="domain" description="DNA2/NAM7 helicase helicase" evidence="12">
    <location>
        <begin position="645"/>
        <end position="718"/>
    </location>
</feature>
<dbReference type="InterPro" id="IPR027417">
    <property type="entry name" value="P-loop_NTPase"/>
</dbReference>
<evidence type="ECO:0000259" key="14">
    <source>
        <dbReference type="Pfam" id="PF21634"/>
    </source>
</evidence>
<dbReference type="Gene3D" id="3.40.50.300">
    <property type="entry name" value="P-loop containing nucleotide triphosphate hydrolases"/>
    <property type="match status" value="2"/>
</dbReference>
<accession>A0A4Y9YXS4</accession>
<evidence type="ECO:0000256" key="9">
    <source>
        <dbReference type="ARBA" id="ARBA00023158"/>
    </source>
</evidence>
<comment type="catalytic activity">
    <reaction evidence="10">
        <text>ATP + H2O = ADP + phosphate + H(+)</text>
        <dbReference type="Rhea" id="RHEA:13065"/>
        <dbReference type="ChEBI" id="CHEBI:15377"/>
        <dbReference type="ChEBI" id="CHEBI:15378"/>
        <dbReference type="ChEBI" id="CHEBI:30616"/>
        <dbReference type="ChEBI" id="CHEBI:43474"/>
        <dbReference type="ChEBI" id="CHEBI:456216"/>
        <dbReference type="EC" id="3.6.4.13"/>
    </reaction>
</comment>
<feature type="domain" description="DNA2/NAM7 helicase-like C-terminal" evidence="13">
    <location>
        <begin position="728"/>
        <end position="929"/>
    </location>
</feature>
<dbReference type="InterPro" id="IPR041679">
    <property type="entry name" value="DNA2/NAM7-like_C"/>
</dbReference>
<evidence type="ECO:0000256" key="11">
    <source>
        <dbReference type="SAM" id="MobiDB-lite"/>
    </source>
</evidence>
<dbReference type="InterPro" id="IPR026122">
    <property type="entry name" value="MOV-10/SDE3_DEXXQ/H-box"/>
</dbReference>
<organism evidence="15 16">
    <name type="scientific">Rhodofomes roseus</name>
    <dbReference type="NCBI Taxonomy" id="34475"/>
    <lineage>
        <taxon>Eukaryota</taxon>
        <taxon>Fungi</taxon>
        <taxon>Dikarya</taxon>
        <taxon>Basidiomycota</taxon>
        <taxon>Agaricomycotina</taxon>
        <taxon>Agaricomycetes</taxon>
        <taxon>Polyporales</taxon>
        <taxon>Rhodofomes</taxon>
    </lineage>
</organism>
<evidence type="ECO:0000256" key="3">
    <source>
        <dbReference type="ARBA" id="ARBA00012552"/>
    </source>
</evidence>
<dbReference type="EMBL" id="SEKV01000061">
    <property type="protein sequence ID" value="TFY67184.1"/>
    <property type="molecule type" value="Genomic_DNA"/>
</dbReference>
<evidence type="ECO:0000256" key="4">
    <source>
        <dbReference type="ARBA" id="ARBA00022490"/>
    </source>
</evidence>
<keyword evidence="4" id="KW-0963">Cytoplasm</keyword>
<dbReference type="PANTHER" id="PTHR45418:SF1">
    <property type="entry name" value="CANCER_TESTIS ANTIGEN 55"/>
    <property type="match status" value="1"/>
</dbReference>
<keyword evidence="6" id="KW-0378">Hydrolase</keyword>
<dbReference type="EC" id="3.6.4.13" evidence="3"/>
<dbReference type="STRING" id="34475.A0A4Y9YXS4"/>